<dbReference type="PANTHER" id="PTHR47691:SF3">
    <property type="entry name" value="HTH-TYPE TRANSCRIPTIONAL REGULATOR RV0890C-RELATED"/>
    <property type="match status" value="1"/>
</dbReference>
<protein>
    <submittedName>
        <fullName evidence="2">ATP-binding protein</fullName>
    </submittedName>
</protein>
<accession>A0ABW9HPN6</accession>
<dbReference type="EMBL" id="JBJVNI010000004">
    <property type="protein sequence ID" value="MFM9608813.1"/>
    <property type="molecule type" value="Genomic_DNA"/>
</dbReference>
<proteinExistence type="predicted"/>
<keyword evidence="1" id="KW-0802">TPR repeat</keyword>
<sequence length="780" mass="83841">MPNCETVRELRAALEATAVRPGALRALLAEYAGELPDSVLDDLGLLAETLARRTAGSPQRARELRDLLAALRTPQVHNTIGTSARLTGPVVQARDVSGGIHFHTPAAPAVPRQLLPVPGHFVNRDGELAELEGLMADGGPVTVVVSGPAGMGKTTLARRWLLGRAEEFPDGQVYADLRGHSPEGPASPGELLLGLLRSFGHDQVPADLNGRMTLWRSATAGLRMALLLDSALSAAQVRPLLPGSAAAVTVVTSRNRLTGLGPEGASFLELPALATRETMELLSRRVGADRVRREPEAALTMARACAGLPLAACVAGARAAARPRQPLAVLARALGGDDERALDALSIGGESAVRAALQESYRLLAPELAAGYRRLGLLPVPFFSSAVAAAVLDVGVGEAERMLDALVEANLLEDLGPDRHRFHDLLRLHARERAADEESAEGVDRARRRAVDHYLSLATAAEALLSPSHRTLRRDYTGPPSPAPFTDAAGALRWLGEESAPLMAVLRDCARRGQDAAAWQLADAMWPYFLRIRPYDLWIEAHEIGLAAARRAGDREGVGRMLTSGGGGLRNAGRPDEALPWFQEALELALEDTASAPDAARLRVARRGEAQALHGLGQSHRLAGRLGEARDYFVRALALREEIGYTRGAALTRLCLGDVTLDDGRPDEALPYLLRARAELVRENDPYDAARALAFLGRAHALAGQYDTAEQQLLQAVSEFEETGSVHWQAYSLEMLGRSAEERGDMERARDCYTESLARYEPVSESDAQRLAGRLEGLRE</sequence>
<organism evidence="2 3">
    <name type="scientific">Streptomyces niveiscabiei</name>
    <dbReference type="NCBI Taxonomy" id="164115"/>
    <lineage>
        <taxon>Bacteria</taxon>
        <taxon>Bacillati</taxon>
        <taxon>Actinomycetota</taxon>
        <taxon>Actinomycetes</taxon>
        <taxon>Kitasatosporales</taxon>
        <taxon>Streptomycetaceae</taxon>
        <taxon>Streptomyces</taxon>
    </lineage>
</organism>
<gene>
    <name evidence="2" type="ORF">ACKI18_08820</name>
</gene>
<dbReference type="Proteomes" id="UP001631957">
    <property type="component" value="Unassembled WGS sequence"/>
</dbReference>
<dbReference type="RefSeq" id="WP_409120905.1">
    <property type="nucleotide sequence ID" value="NZ_JBJVNI010000004.1"/>
</dbReference>
<dbReference type="Gene3D" id="3.40.50.300">
    <property type="entry name" value="P-loop containing nucleotide triphosphate hydrolases"/>
    <property type="match status" value="1"/>
</dbReference>
<evidence type="ECO:0000256" key="1">
    <source>
        <dbReference type="PROSITE-ProRule" id="PRU00339"/>
    </source>
</evidence>
<comment type="caution">
    <text evidence="2">The sequence shown here is derived from an EMBL/GenBank/DDBJ whole genome shotgun (WGS) entry which is preliminary data.</text>
</comment>
<evidence type="ECO:0000313" key="2">
    <source>
        <dbReference type="EMBL" id="MFM9608813.1"/>
    </source>
</evidence>
<reference evidence="2 3" key="1">
    <citation type="submission" date="2024-12" db="EMBL/GenBank/DDBJ databases">
        <title>Forecasting of Potato common scab and diversities of Pathogenic streptomyces spp. in china.</title>
        <authorList>
            <person name="Handique U."/>
            <person name="Wu J."/>
        </authorList>
    </citation>
    <scope>NUCLEOTIDE SEQUENCE [LARGE SCALE GENOMIC DNA]</scope>
    <source>
        <strain evidence="2 3">ZRIMU1530</strain>
    </source>
</reference>
<keyword evidence="3" id="KW-1185">Reference proteome</keyword>
<dbReference type="InterPro" id="IPR011990">
    <property type="entry name" value="TPR-like_helical_dom_sf"/>
</dbReference>
<keyword evidence="2" id="KW-0067">ATP-binding</keyword>
<dbReference type="InterPro" id="IPR019734">
    <property type="entry name" value="TPR_rpt"/>
</dbReference>
<dbReference type="InterPro" id="IPR027417">
    <property type="entry name" value="P-loop_NTPase"/>
</dbReference>
<dbReference type="PANTHER" id="PTHR47691">
    <property type="entry name" value="REGULATOR-RELATED"/>
    <property type="match status" value="1"/>
</dbReference>
<keyword evidence="2" id="KW-0547">Nucleotide-binding</keyword>
<dbReference type="SUPFAM" id="SSF48452">
    <property type="entry name" value="TPR-like"/>
    <property type="match status" value="1"/>
</dbReference>
<name>A0ABW9HPN6_9ACTN</name>
<dbReference type="Pfam" id="PF13424">
    <property type="entry name" value="TPR_12"/>
    <property type="match status" value="2"/>
</dbReference>
<evidence type="ECO:0000313" key="3">
    <source>
        <dbReference type="Proteomes" id="UP001631957"/>
    </source>
</evidence>
<dbReference type="SMART" id="SM00028">
    <property type="entry name" value="TPR"/>
    <property type="match status" value="4"/>
</dbReference>
<dbReference type="Gene3D" id="1.25.40.10">
    <property type="entry name" value="Tetratricopeptide repeat domain"/>
    <property type="match status" value="2"/>
</dbReference>
<dbReference type="GO" id="GO:0005524">
    <property type="term" value="F:ATP binding"/>
    <property type="evidence" value="ECO:0007669"/>
    <property type="project" value="UniProtKB-KW"/>
</dbReference>
<dbReference type="SUPFAM" id="SSF52540">
    <property type="entry name" value="P-loop containing nucleoside triphosphate hydrolases"/>
    <property type="match status" value="1"/>
</dbReference>
<dbReference type="PROSITE" id="PS50005">
    <property type="entry name" value="TPR"/>
    <property type="match status" value="1"/>
</dbReference>
<feature type="repeat" description="TPR" evidence="1">
    <location>
        <begin position="610"/>
        <end position="643"/>
    </location>
</feature>